<evidence type="ECO:0000313" key="1">
    <source>
        <dbReference type="EMBL" id="KAI3778453.1"/>
    </source>
</evidence>
<dbReference type="EMBL" id="CM042010">
    <property type="protein sequence ID" value="KAI3778453.1"/>
    <property type="molecule type" value="Genomic_DNA"/>
</dbReference>
<comment type="caution">
    <text evidence="1">The sequence shown here is derived from an EMBL/GenBank/DDBJ whole genome shotgun (WGS) entry which is preliminary data.</text>
</comment>
<accession>A0ACB9G5I3</accession>
<proteinExistence type="predicted"/>
<name>A0ACB9G5I3_CICIN</name>
<gene>
    <name evidence="1" type="ORF">L2E82_07760</name>
</gene>
<evidence type="ECO:0000313" key="2">
    <source>
        <dbReference type="Proteomes" id="UP001055811"/>
    </source>
</evidence>
<dbReference type="Proteomes" id="UP001055811">
    <property type="component" value="Linkage Group LG02"/>
</dbReference>
<protein>
    <submittedName>
        <fullName evidence="1">Uncharacterized protein</fullName>
    </submittedName>
</protein>
<reference evidence="1 2" key="2">
    <citation type="journal article" date="2022" name="Mol. Ecol. Resour.">
        <title>The genomes of chicory, endive, great burdock and yacon provide insights into Asteraceae paleo-polyploidization history and plant inulin production.</title>
        <authorList>
            <person name="Fan W."/>
            <person name="Wang S."/>
            <person name="Wang H."/>
            <person name="Wang A."/>
            <person name="Jiang F."/>
            <person name="Liu H."/>
            <person name="Zhao H."/>
            <person name="Xu D."/>
            <person name="Zhang Y."/>
        </authorList>
    </citation>
    <scope>NUCLEOTIDE SEQUENCE [LARGE SCALE GENOMIC DNA]</scope>
    <source>
        <strain evidence="2">cv. Punajuju</strain>
        <tissue evidence="1">Leaves</tissue>
    </source>
</reference>
<reference evidence="2" key="1">
    <citation type="journal article" date="2022" name="Mol. Ecol. Resour.">
        <title>The genomes of chicory, endive, great burdock and yacon provide insights into Asteraceae palaeo-polyploidization history and plant inulin production.</title>
        <authorList>
            <person name="Fan W."/>
            <person name="Wang S."/>
            <person name="Wang H."/>
            <person name="Wang A."/>
            <person name="Jiang F."/>
            <person name="Liu H."/>
            <person name="Zhao H."/>
            <person name="Xu D."/>
            <person name="Zhang Y."/>
        </authorList>
    </citation>
    <scope>NUCLEOTIDE SEQUENCE [LARGE SCALE GENOMIC DNA]</scope>
    <source>
        <strain evidence="2">cv. Punajuju</strain>
    </source>
</reference>
<organism evidence="1 2">
    <name type="scientific">Cichorium intybus</name>
    <name type="common">Chicory</name>
    <dbReference type="NCBI Taxonomy" id="13427"/>
    <lineage>
        <taxon>Eukaryota</taxon>
        <taxon>Viridiplantae</taxon>
        <taxon>Streptophyta</taxon>
        <taxon>Embryophyta</taxon>
        <taxon>Tracheophyta</taxon>
        <taxon>Spermatophyta</taxon>
        <taxon>Magnoliopsida</taxon>
        <taxon>eudicotyledons</taxon>
        <taxon>Gunneridae</taxon>
        <taxon>Pentapetalae</taxon>
        <taxon>asterids</taxon>
        <taxon>campanulids</taxon>
        <taxon>Asterales</taxon>
        <taxon>Asteraceae</taxon>
        <taxon>Cichorioideae</taxon>
        <taxon>Cichorieae</taxon>
        <taxon>Cichoriinae</taxon>
        <taxon>Cichorium</taxon>
    </lineage>
</organism>
<keyword evidence="2" id="KW-1185">Reference proteome</keyword>
<sequence>MVLLEVLCGRPALDFTLDEDQQSLAVWATDCIREGNIDRIIDPCLRGQTRAKFLKEFGRISYECLLARSKDRPTMTKVLARLELVLAWTLQSGPSGEKHVGRSIFIEKAWSLFPMKVPKGRTSSPTKNLGHSMNNKKQGTLIEKHATMVVEGGCQSGGIATASRQLVLPTGQTKITILKMFTFSELQSATRNFVPDMFIGEGVFGKVFKGWLDSVTFVQGKVGGGLAVAIKRSSPDSFQGLNEFQGVLTHIDIFSKLPGKAFGCTTSSL</sequence>